<accession>A0ABN3Q386</accession>
<protein>
    <submittedName>
        <fullName evidence="2">Uncharacterized protein</fullName>
    </submittedName>
</protein>
<keyword evidence="1" id="KW-0812">Transmembrane</keyword>
<evidence type="ECO:0000313" key="3">
    <source>
        <dbReference type="Proteomes" id="UP001501509"/>
    </source>
</evidence>
<evidence type="ECO:0000313" key="2">
    <source>
        <dbReference type="EMBL" id="GAA2609416.1"/>
    </source>
</evidence>
<feature type="transmembrane region" description="Helical" evidence="1">
    <location>
        <begin position="35"/>
        <end position="55"/>
    </location>
</feature>
<keyword evidence="1" id="KW-1133">Transmembrane helix</keyword>
<feature type="transmembrane region" description="Helical" evidence="1">
    <location>
        <begin position="7"/>
        <end position="29"/>
    </location>
</feature>
<feature type="transmembrane region" description="Helical" evidence="1">
    <location>
        <begin position="121"/>
        <end position="140"/>
    </location>
</feature>
<dbReference type="EMBL" id="BAAATD010000006">
    <property type="protein sequence ID" value="GAA2609416.1"/>
    <property type="molecule type" value="Genomic_DNA"/>
</dbReference>
<evidence type="ECO:0000256" key="1">
    <source>
        <dbReference type="SAM" id="Phobius"/>
    </source>
</evidence>
<keyword evidence="1" id="KW-0472">Membrane</keyword>
<keyword evidence="3" id="KW-1185">Reference proteome</keyword>
<dbReference type="RefSeq" id="WP_344544524.1">
    <property type="nucleotide sequence ID" value="NZ_BAAATD010000006.1"/>
</dbReference>
<name>A0ABN3Q386_9ACTN</name>
<comment type="caution">
    <text evidence="2">The sequence shown here is derived from an EMBL/GenBank/DDBJ whole genome shotgun (WGS) entry which is preliminary data.</text>
</comment>
<organism evidence="2 3">
    <name type="scientific">Actinomadura fulvescens</name>
    <dbReference type="NCBI Taxonomy" id="46160"/>
    <lineage>
        <taxon>Bacteria</taxon>
        <taxon>Bacillati</taxon>
        <taxon>Actinomycetota</taxon>
        <taxon>Actinomycetes</taxon>
        <taxon>Streptosporangiales</taxon>
        <taxon>Thermomonosporaceae</taxon>
        <taxon>Actinomadura</taxon>
    </lineage>
</organism>
<proteinExistence type="predicted"/>
<sequence>MRGTRRLIYAGLGAMVVFTGGYVVVYLARWEWQRALMAGELLLISLIVLLAVAGAHRLARLERRLTVLIENAQDRPARPGVQGSRLAAVPSPAERPYAAGDEAAETPAFRWLAPEQESYKVFIPVLLGAGIVVSGLAALVERIATALGGSSRRAPQERGAAFGQVRAPASLALPPGGVLAGAPDLSPPPGPDRRRRLKVAAGMLAVLALAVPAVVEMADHTQDRPDSPVDAAASTLVIEARTHGPTGAASVDPLATRLWEYCRGSTRPYLDKGGLAPIGDRQYALVVRPALGEHALRRLRGCLEDAVIDHGSFRVVSVQPEPADD</sequence>
<reference evidence="2 3" key="1">
    <citation type="journal article" date="2019" name="Int. J. Syst. Evol. Microbiol.">
        <title>The Global Catalogue of Microorganisms (GCM) 10K type strain sequencing project: providing services to taxonomists for standard genome sequencing and annotation.</title>
        <authorList>
            <consortium name="The Broad Institute Genomics Platform"/>
            <consortium name="The Broad Institute Genome Sequencing Center for Infectious Disease"/>
            <person name="Wu L."/>
            <person name="Ma J."/>
        </authorList>
    </citation>
    <scope>NUCLEOTIDE SEQUENCE [LARGE SCALE GENOMIC DNA]</scope>
    <source>
        <strain evidence="2 3">JCM 6833</strain>
    </source>
</reference>
<gene>
    <name evidence="2" type="ORF">GCM10010411_49610</name>
</gene>
<dbReference type="Proteomes" id="UP001501509">
    <property type="component" value="Unassembled WGS sequence"/>
</dbReference>